<dbReference type="GeneID" id="5720798"/>
<dbReference type="STRING" id="3055.A0A2K3CNJ2"/>
<evidence type="ECO:0000313" key="2">
    <source>
        <dbReference type="EMBL" id="PNW69846.1"/>
    </source>
</evidence>
<dbReference type="InParanoid" id="A0A2K3CNJ2"/>
<dbReference type="RefSeq" id="XP_042914260.1">
    <property type="nucleotide sequence ID" value="XM_043072809.1"/>
</dbReference>
<name>A0A2K3CNJ2_CHLRE</name>
<evidence type="ECO:0000313" key="3">
    <source>
        <dbReference type="Proteomes" id="UP000006906"/>
    </source>
</evidence>
<gene>
    <name evidence="2" type="ORF">CHLRE_18g749047v5</name>
</gene>
<dbReference type="PANTHER" id="PTHR13132">
    <property type="entry name" value="ALPHA- 1,6 -FUCOSYLTRANSFERASE"/>
    <property type="match status" value="1"/>
</dbReference>
<dbReference type="PANTHER" id="PTHR13132:SF29">
    <property type="entry name" value="ALPHA-(1,6)-FUCOSYLTRANSFERASE"/>
    <property type="match status" value="1"/>
</dbReference>
<dbReference type="KEGG" id="cre:CHLRE_18g749047v5"/>
<dbReference type="OrthoDB" id="9397715at2759"/>
<keyword evidence="3" id="KW-1185">Reference proteome</keyword>
<dbReference type="GO" id="GO:0046921">
    <property type="term" value="F:alpha-(1-&gt;6)-fucosyltransferase activity"/>
    <property type="evidence" value="ECO:0000318"/>
    <property type="project" value="GO_Central"/>
</dbReference>
<feature type="chain" id="PRO_5014416225" description="O-fucosyltransferase family protein" evidence="1">
    <location>
        <begin position="21"/>
        <end position="442"/>
    </location>
</feature>
<dbReference type="FunCoup" id="A0A2K3CNJ2">
    <property type="interactions" value="1"/>
</dbReference>
<dbReference type="OMA" id="NANHRRW"/>
<reference evidence="2 3" key="1">
    <citation type="journal article" date="2007" name="Science">
        <title>The Chlamydomonas genome reveals the evolution of key animal and plant functions.</title>
        <authorList>
            <person name="Merchant S.S."/>
            <person name="Prochnik S.E."/>
            <person name="Vallon O."/>
            <person name="Harris E.H."/>
            <person name="Karpowicz S.J."/>
            <person name="Witman G.B."/>
            <person name="Terry A."/>
            <person name="Salamov A."/>
            <person name="Fritz-Laylin L.K."/>
            <person name="Marechal-Drouard L."/>
            <person name="Marshall W.F."/>
            <person name="Qu L.H."/>
            <person name="Nelson D.R."/>
            <person name="Sanderfoot A.A."/>
            <person name="Spalding M.H."/>
            <person name="Kapitonov V.V."/>
            <person name="Ren Q."/>
            <person name="Ferris P."/>
            <person name="Lindquist E."/>
            <person name="Shapiro H."/>
            <person name="Lucas S.M."/>
            <person name="Grimwood J."/>
            <person name="Schmutz J."/>
            <person name="Cardol P."/>
            <person name="Cerutti H."/>
            <person name="Chanfreau G."/>
            <person name="Chen C.L."/>
            <person name="Cognat V."/>
            <person name="Croft M.T."/>
            <person name="Dent R."/>
            <person name="Dutcher S."/>
            <person name="Fernandez E."/>
            <person name="Fukuzawa H."/>
            <person name="Gonzalez-Ballester D."/>
            <person name="Gonzalez-Halphen D."/>
            <person name="Hallmann A."/>
            <person name="Hanikenne M."/>
            <person name="Hippler M."/>
            <person name="Inwood W."/>
            <person name="Jabbari K."/>
            <person name="Kalanon M."/>
            <person name="Kuras R."/>
            <person name="Lefebvre P.A."/>
            <person name="Lemaire S.D."/>
            <person name="Lobanov A.V."/>
            <person name="Lohr M."/>
            <person name="Manuell A."/>
            <person name="Meier I."/>
            <person name="Mets L."/>
            <person name="Mittag M."/>
            <person name="Mittelmeier T."/>
            <person name="Moroney J.V."/>
            <person name="Moseley J."/>
            <person name="Napoli C."/>
            <person name="Nedelcu A.M."/>
            <person name="Niyogi K."/>
            <person name="Novoselov S.V."/>
            <person name="Paulsen I.T."/>
            <person name="Pazour G."/>
            <person name="Purton S."/>
            <person name="Ral J.P."/>
            <person name="Riano-Pachon D.M."/>
            <person name="Riekhof W."/>
            <person name="Rymarquis L."/>
            <person name="Schroda M."/>
            <person name="Stern D."/>
            <person name="Umen J."/>
            <person name="Willows R."/>
            <person name="Wilson N."/>
            <person name="Zimmer S.L."/>
            <person name="Allmer J."/>
            <person name="Balk J."/>
            <person name="Bisova K."/>
            <person name="Chen C.J."/>
            <person name="Elias M."/>
            <person name="Gendler K."/>
            <person name="Hauser C."/>
            <person name="Lamb M.R."/>
            <person name="Ledford H."/>
            <person name="Long J.C."/>
            <person name="Minagawa J."/>
            <person name="Page M.D."/>
            <person name="Pan J."/>
            <person name="Pootakham W."/>
            <person name="Roje S."/>
            <person name="Rose A."/>
            <person name="Stahlberg E."/>
            <person name="Terauchi A.M."/>
            <person name="Yang P."/>
            <person name="Ball S."/>
            <person name="Bowler C."/>
            <person name="Dieckmann C.L."/>
            <person name="Gladyshev V.N."/>
            <person name="Green P."/>
            <person name="Jorgensen R."/>
            <person name="Mayfield S."/>
            <person name="Mueller-Roeber B."/>
            <person name="Rajamani S."/>
            <person name="Sayre R.T."/>
            <person name="Brokstein P."/>
            <person name="Dubchak I."/>
            <person name="Goodstein D."/>
            <person name="Hornick L."/>
            <person name="Huang Y.W."/>
            <person name="Jhaveri J."/>
            <person name="Luo Y."/>
            <person name="Martinez D."/>
            <person name="Ngau W.C."/>
            <person name="Otillar B."/>
            <person name="Poliakov A."/>
            <person name="Porter A."/>
            <person name="Szajkowski L."/>
            <person name="Werner G."/>
            <person name="Zhou K."/>
            <person name="Grigoriev I.V."/>
            <person name="Rokhsar D.S."/>
            <person name="Grossman A.R."/>
        </authorList>
    </citation>
    <scope>NUCLEOTIDE SEQUENCE [LARGE SCALE GENOMIC DNA]</scope>
    <source>
        <strain evidence="3">CC-503</strain>
    </source>
</reference>
<proteinExistence type="predicted"/>
<dbReference type="GO" id="GO:0006487">
    <property type="term" value="P:protein N-linked glycosylation"/>
    <property type="evidence" value="ECO:0000318"/>
    <property type="project" value="GO_Central"/>
</dbReference>
<keyword evidence="1" id="KW-0732">Signal</keyword>
<dbReference type="AlphaFoldDB" id="A0A2K3CNJ2"/>
<dbReference type="Gramene" id="PNW69846">
    <property type="protein sequence ID" value="PNW69846"/>
    <property type="gene ID" value="CHLRE_18g749047v5"/>
</dbReference>
<dbReference type="Proteomes" id="UP000006906">
    <property type="component" value="Unassembled WGS sequence"/>
</dbReference>
<evidence type="ECO:0000256" key="1">
    <source>
        <dbReference type="SAM" id="SignalP"/>
    </source>
</evidence>
<protein>
    <recommendedName>
        <fullName evidence="4">O-fucosyltransferase family protein</fullName>
    </recommendedName>
</protein>
<accession>A0A2K3CNJ2</accession>
<feature type="signal peptide" evidence="1">
    <location>
        <begin position="1"/>
        <end position="20"/>
    </location>
</feature>
<dbReference type="Gene3D" id="3.40.50.11350">
    <property type="match status" value="1"/>
</dbReference>
<dbReference type="EMBL" id="KZ454945">
    <property type="protein sequence ID" value="PNW69846.1"/>
    <property type="molecule type" value="Genomic_DNA"/>
</dbReference>
<dbReference type="PaxDb" id="3055-EDP01961"/>
<evidence type="ECO:0008006" key="4">
    <source>
        <dbReference type="Google" id="ProtNLM"/>
    </source>
</evidence>
<sequence length="442" mass="50375">MSRCSFFFTFAFSLLAISSAKWYRNFLYRGASTCYKFNTVHFRNATACWDSATPGAYVGNRDDRPEDGRQLYNSALAQRFIYRHQNPADCRSAKFLVAEFDAEGHGIGSTIHMMSYGLTRAMMMGRVYIHEDGGQIWTKENRLCVTGWRWDQCIFLPFSQCSLEEVLGAVAEAPYANQVDPSRWHEYRVLRTKHLSGDPVPVRDFPPLMAPLIARGPFPMPPGTGRGARAGTACKSDGPERSDPLWAVQWWRAQSTAYLVRFNPHFAAALKEHRNKIFPPEIDIPPGTINVHVRRGDKSKESPDVDDAGYLRQVEAVHATARGALTRVLFLSTEDSATVEYFQAQKNWTVLVTDVERYHEKVSPMEFAAQRDLATMVLNDFVSLELALQCDAWVGLMSSNWVKLIHELRSVYRCKADNLFYDSRYGDMWGNQTYIDDPVLFR</sequence>
<organism evidence="2 3">
    <name type="scientific">Chlamydomonas reinhardtii</name>
    <name type="common">Chlamydomonas smithii</name>
    <dbReference type="NCBI Taxonomy" id="3055"/>
    <lineage>
        <taxon>Eukaryota</taxon>
        <taxon>Viridiplantae</taxon>
        <taxon>Chlorophyta</taxon>
        <taxon>core chlorophytes</taxon>
        <taxon>Chlorophyceae</taxon>
        <taxon>CS clade</taxon>
        <taxon>Chlamydomonadales</taxon>
        <taxon>Chlamydomonadaceae</taxon>
        <taxon>Chlamydomonas</taxon>
    </lineage>
</organism>